<dbReference type="Proteomes" id="UP000784294">
    <property type="component" value="Unassembled WGS sequence"/>
</dbReference>
<sequence length="85" mass="9542">MNVPVKPTDNWSGGIGRRLLVEASFESFHPTLSLEMEVSSTIVEQESPRNPLRFYDSCLRLSAWACAVSSVGRRCQREIGTHFSL</sequence>
<dbReference type="EMBL" id="CAAALY010013125">
    <property type="protein sequence ID" value="VEL11876.1"/>
    <property type="molecule type" value="Genomic_DNA"/>
</dbReference>
<evidence type="ECO:0000313" key="1">
    <source>
        <dbReference type="EMBL" id="VEL11876.1"/>
    </source>
</evidence>
<evidence type="ECO:0000313" key="2">
    <source>
        <dbReference type="Proteomes" id="UP000784294"/>
    </source>
</evidence>
<dbReference type="AlphaFoldDB" id="A0A3S5CIW0"/>
<accession>A0A3S5CIW0</accession>
<organism evidence="1 2">
    <name type="scientific">Protopolystoma xenopodis</name>
    <dbReference type="NCBI Taxonomy" id="117903"/>
    <lineage>
        <taxon>Eukaryota</taxon>
        <taxon>Metazoa</taxon>
        <taxon>Spiralia</taxon>
        <taxon>Lophotrochozoa</taxon>
        <taxon>Platyhelminthes</taxon>
        <taxon>Monogenea</taxon>
        <taxon>Polyopisthocotylea</taxon>
        <taxon>Polystomatidea</taxon>
        <taxon>Polystomatidae</taxon>
        <taxon>Protopolystoma</taxon>
    </lineage>
</organism>
<keyword evidence="2" id="KW-1185">Reference proteome</keyword>
<comment type="caution">
    <text evidence="1">The sequence shown here is derived from an EMBL/GenBank/DDBJ whole genome shotgun (WGS) entry which is preliminary data.</text>
</comment>
<gene>
    <name evidence="1" type="ORF">PXEA_LOCUS5316</name>
</gene>
<name>A0A3S5CIW0_9PLAT</name>
<proteinExistence type="predicted"/>
<reference evidence="1" key="1">
    <citation type="submission" date="2018-11" db="EMBL/GenBank/DDBJ databases">
        <authorList>
            <consortium name="Pathogen Informatics"/>
        </authorList>
    </citation>
    <scope>NUCLEOTIDE SEQUENCE</scope>
</reference>
<protein>
    <submittedName>
        <fullName evidence="1">Uncharacterized protein</fullName>
    </submittedName>
</protein>